<dbReference type="OrthoDB" id="255848at2"/>
<dbReference type="InterPro" id="IPR012902">
    <property type="entry name" value="N_methyl_site"/>
</dbReference>
<dbReference type="PROSITE" id="PS00409">
    <property type="entry name" value="PROKAR_NTER_METHYL"/>
    <property type="match status" value="1"/>
</dbReference>
<comment type="caution">
    <text evidence="3">The sequence shown here is derived from an EMBL/GenBank/DDBJ whole genome shotgun (WGS) entry which is preliminary data.</text>
</comment>
<keyword evidence="4" id="KW-1185">Reference proteome</keyword>
<dbReference type="EMBL" id="SJPH01000001">
    <property type="protein sequence ID" value="TWT48291.1"/>
    <property type="molecule type" value="Genomic_DNA"/>
</dbReference>
<dbReference type="InterPro" id="IPR045584">
    <property type="entry name" value="Pilin-like"/>
</dbReference>
<dbReference type="AlphaFoldDB" id="A0A5C5WE03"/>
<sequence length="347" mass="38217">MTDTRTSTSPRGFTLVELLVVIAIIGILVALLLPAVQAAREAARRNSCTNNLKQLGLGCMNYASAQGDRLPPGFGGWEFDETRRQPKWNFTKKSVLTRILPYMEQQQIFDQIDFEYAQSSNPYADPARNLVVDSFICPSWDAGPTRTVAEVPGNASYDYQLGAIATYQACAGADVATINTLQGINPPSTEELESLRILSSSGPVFLNGAFSFEVLQPLPNRFFGREEGRKLSQITDGTSNSFLMGEFVDTECEDLGACQERPWYNRPYYLGGFQNAPYHMRALLTQPNAKLGKFEAPFTQRPFSSLHSGVIQFVYCDGSVHTISESVDFLTYLGLGTVNGGEIINAL</sequence>
<organism evidence="3 4">
    <name type="scientific">Botrimarina hoheduenensis</name>
    <dbReference type="NCBI Taxonomy" id="2528000"/>
    <lineage>
        <taxon>Bacteria</taxon>
        <taxon>Pseudomonadati</taxon>
        <taxon>Planctomycetota</taxon>
        <taxon>Planctomycetia</taxon>
        <taxon>Pirellulales</taxon>
        <taxon>Lacipirellulaceae</taxon>
        <taxon>Botrimarina</taxon>
    </lineage>
</organism>
<feature type="domain" description="DUF1559" evidence="2">
    <location>
        <begin position="37"/>
        <end position="329"/>
    </location>
</feature>
<dbReference type="InterPro" id="IPR011453">
    <property type="entry name" value="DUF1559"/>
</dbReference>
<dbReference type="PANTHER" id="PTHR30093">
    <property type="entry name" value="GENERAL SECRETION PATHWAY PROTEIN G"/>
    <property type="match status" value="1"/>
</dbReference>
<keyword evidence="1" id="KW-1133">Transmembrane helix</keyword>
<proteinExistence type="predicted"/>
<protein>
    <submittedName>
        <fullName evidence="3">Putative major pilin subunit</fullName>
    </submittedName>
</protein>
<dbReference type="PANTHER" id="PTHR30093:SF2">
    <property type="entry name" value="TYPE II SECRETION SYSTEM PROTEIN H"/>
    <property type="match status" value="1"/>
</dbReference>
<dbReference type="NCBIfam" id="TIGR02532">
    <property type="entry name" value="IV_pilin_GFxxxE"/>
    <property type="match status" value="1"/>
</dbReference>
<dbReference type="RefSeq" id="WP_146571503.1">
    <property type="nucleotide sequence ID" value="NZ_SJPH01000001.1"/>
</dbReference>
<dbReference type="NCBIfam" id="TIGR04294">
    <property type="entry name" value="pre_pil_HX9DG"/>
    <property type="match status" value="1"/>
</dbReference>
<evidence type="ECO:0000313" key="3">
    <source>
        <dbReference type="EMBL" id="TWT48291.1"/>
    </source>
</evidence>
<evidence type="ECO:0000259" key="2">
    <source>
        <dbReference type="Pfam" id="PF07596"/>
    </source>
</evidence>
<dbReference type="Proteomes" id="UP000318995">
    <property type="component" value="Unassembled WGS sequence"/>
</dbReference>
<keyword evidence="1" id="KW-0812">Transmembrane</keyword>
<dbReference type="Pfam" id="PF07963">
    <property type="entry name" value="N_methyl"/>
    <property type="match status" value="1"/>
</dbReference>
<reference evidence="3 4" key="1">
    <citation type="submission" date="2019-02" db="EMBL/GenBank/DDBJ databases">
        <title>Deep-cultivation of Planctomycetes and their phenomic and genomic characterization uncovers novel biology.</title>
        <authorList>
            <person name="Wiegand S."/>
            <person name="Jogler M."/>
            <person name="Boedeker C."/>
            <person name="Pinto D."/>
            <person name="Vollmers J."/>
            <person name="Rivas-Marin E."/>
            <person name="Kohn T."/>
            <person name="Peeters S.H."/>
            <person name="Heuer A."/>
            <person name="Rast P."/>
            <person name="Oberbeckmann S."/>
            <person name="Bunk B."/>
            <person name="Jeske O."/>
            <person name="Meyerdierks A."/>
            <person name="Storesund J.E."/>
            <person name="Kallscheuer N."/>
            <person name="Luecker S."/>
            <person name="Lage O.M."/>
            <person name="Pohl T."/>
            <person name="Merkel B.J."/>
            <person name="Hornburger P."/>
            <person name="Mueller R.-W."/>
            <person name="Bruemmer F."/>
            <person name="Labrenz M."/>
            <person name="Spormann A.M."/>
            <person name="Op Den Camp H."/>
            <person name="Overmann J."/>
            <person name="Amann R."/>
            <person name="Jetten M.S.M."/>
            <person name="Mascher T."/>
            <person name="Medema M.H."/>
            <person name="Devos D.P."/>
            <person name="Kaster A.-K."/>
            <person name="Ovreas L."/>
            <person name="Rohde M."/>
            <person name="Galperin M.Y."/>
            <person name="Jogler C."/>
        </authorList>
    </citation>
    <scope>NUCLEOTIDE SEQUENCE [LARGE SCALE GENOMIC DNA]</scope>
    <source>
        <strain evidence="3 4">Pla111</strain>
    </source>
</reference>
<dbReference type="Gene3D" id="3.30.700.10">
    <property type="entry name" value="Glycoprotein, Type 4 Pilin"/>
    <property type="match status" value="1"/>
</dbReference>
<gene>
    <name evidence="3" type="ORF">Pla111_00530</name>
</gene>
<name>A0A5C5WE03_9BACT</name>
<dbReference type="Pfam" id="PF07596">
    <property type="entry name" value="SBP_bac_10"/>
    <property type="match status" value="1"/>
</dbReference>
<keyword evidence="1" id="KW-0472">Membrane</keyword>
<dbReference type="InterPro" id="IPR027558">
    <property type="entry name" value="Pre_pil_HX9DG_C"/>
</dbReference>
<feature type="transmembrane region" description="Helical" evidence="1">
    <location>
        <begin position="12"/>
        <end position="36"/>
    </location>
</feature>
<evidence type="ECO:0000256" key="1">
    <source>
        <dbReference type="SAM" id="Phobius"/>
    </source>
</evidence>
<accession>A0A5C5WE03</accession>
<evidence type="ECO:0000313" key="4">
    <source>
        <dbReference type="Proteomes" id="UP000318995"/>
    </source>
</evidence>
<dbReference type="SUPFAM" id="SSF54523">
    <property type="entry name" value="Pili subunits"/>
    <property type="match status" value="1"/>
</dbReference>